<reference evidence="2 3" key="1">
    <citation type="submission" date="2018-06" db="EMBL/GenBank/DDBJ databases">
        <title>Genomic Encyclopedia of Type Strains, Phase I: the one thousand microbial genomes (KMG-I) project.</title>
        <authorList>
            <person name="Kyrpides N."/>
        </authorList>
    </citation>
    <scope>NUCLEOTIDE SEQUENCE [LARGE SCALE GENOMIC DNA]</scope>
    <source>
        <strain evidence="2 3">DSM 19573</strain>
    </source>
</reference>
<gene>
    <name evidence="2" type="ORF">LY28_01816</name>
</gene>
<dbReference type="Gene3D" id="3.40.630.30">
    <property type="match status" value="1"/>
</dbReference>
<evidence type="ECO:0000313" key="2">
    <source>
        <dbReference type="EMBL" id="PYG87796.1"/>
    </source>
</evidence>
<organism evidence="2 3">
    <name type="scientific">Ruminiclostridium sufflavum DSM 19573</name>
    <dbReference type="NCBI Taxonomy" id="1121337"/>
    <lineage>
        <taxon>Bacteria</taxon>
        <taxon>Bacillati</taxon>
        <taxon>Bacillota</taxon>
        <taxon>Clostridia</taxon>
        <taxon>Eubacteriales</taxon>
        <taxon>Oscillospiraceae</taxon>
        <taxon>Ruminiclostridium</taxon>
    </lineage>
</organism>
<keyword evidence="3" id="KW-1185">Reference proteome</keyword>
<dbReference type="EMBL" id="QKMR01000009">
    <property type="protein sequence ID" value="PYG87796.1"/>
    <property type="molecule type" value="Genomic_DNA"/>
</dbReference>
<name>A0A318XK65_9FIRM</name>
<dbReference type="Proteomes" id="UP000248132">
    <property type="component" value="Unassembled WGS sequence"/>
</dbReference>
<protein>
    <submittedName>
        <fullName evidence="2">Acetyltransferase (GNAT) family protein</fullName>
    </submittedName>
</protein>
<keyword evidence="2" id="KW-0808">Transferase</keyword>
<dbReference type="AlphaFoldDB" id="A0A318XK65"/>
<dbReference type="InterPro" id="IPR016181">
    <property type="entry name" value="Acyl_CoA_acyltransferase"/>
</dbReference>
<accession>A0A318XK65</accession>
<dbReference type="OrthoDB" id="1795103at2"/>
<dbReference type="Pfam" id="PF13508">
    <property type="entry name" value="Acetyltransf_7"/>
    <property type="match status" value="1"/>
</dbReference>
<dbReference type="RefSeq" id="WP_110461852.1">
    <property type="nucleotide sequence ID" value="NZ_QKMR01000009.1"/>
</dbReference>
<dbReference type="InterPro" id="IPR000182">
    <property type="entry name" value="GNAT_dom"/>
</dbReference>
<evidence type="ECO:0000259" key="1">
    <source>
        <dbReference type="PROSITE" id="PS51186"/>
    </source>
</evidence>
<sequence length="194" mass="21836">MSIRKALTSDLVRIARLHKEQFKDHFLGRYSEKVIQKFYEPFLDSCIFLVNESDGMINGFILGGIRSDLINARHTFLSCNKARYIAETLLTPSVYIMALKRLKMLRELKPQTPADDTALAQNYLLSIAVSEDAKGSGLASELLSGFEGHICRTEYGLSVYSKNTRAINFYTKNGFKKTHDDSGTTYFSKIAGTN</sequence>
<evidence type="ECO:0000313" key="3">
    <source>
        <dbReference type="Proteomes" id="UP000248132"/>
    </source>
</evidence>
<dbReference type="GO" id="GO:0016747">
    <property type="term" value="F:acyltransferase activity, transferring groups other than amino-acyl groups"/>
    <property type="evidence" value="ECO:0007669"/>
    <property type="project" value="InterPro"/>
</dbReference>
<dbReference type="SUPFAM" id="SSF55729">
    <property type="entry name" value="Acyl-CoA N-acyltransferases (Nat)"/>
    <property type="match status" value="1"/>
</dbReference>
<proteinExistence type="predicted"/>
<feature type="domain" description="N-acetyltransferase" evidence="1">
    <location>
        <begin position="1"/>
        <end position="192"/>
    </location>
</feature>
<dbReference type="PROSITE" id="PS51186">
    <property type="entry name" value="GNAT"/>
    <property type="match status" value="1"/>
</dbReference>
<comment type="caution">
    <text evidence="2">The sequence shown here is derived from an EMBL/GenBank/DDBJ whole genome shotgun (WGS) entry which is preliminary data.</text>
</comment>